<name>A0AAD8PFW0_BABGI</name>
<dbReference type="AlphaFoldDB" id="A0AAD8PFW0"/>
<sequence>MGQLIRSVVHRVRSLAVPNEGKRAVVYSLGALNFLLFGVGTMIFGIKDDCLEDVIIGAAQLLLPIVGWVWSIAWGAIIIYKKYEESDETRDVDDAVPV</sequence>
<gene>
    <name evidence="2" type="ORF">BgAZ_104500</name>
</gene>
<proteinExistence type="predicted"/>
<evidence type="ECO:0000313" key="3">
    <source>
        <dbReference type="Proteomes" id="UP001230268"/>
    </source>
</evidence>
<organism evidence="2 3">
    <name type="scientific">Babesia gibsoni</name>
    <dbReference type="NCBI Taxonomy" id="33632"/>
    <lineage>
        <taxon>Eukaryota</taxon>
        <taxon>Sar</taxon>
        <taxon>Alveolata</taxon>
        <taxon>Apicomplexa</taxon>
        <taxon>Aconoidasida</taxon>
        <taxon>Piroplasmida</taxon>
        <taxon>Babesiidae</taxon>
        <taxon>Babesia</taxon>
    </lineage>
</organism>
<evidence type="ECO:0000313" key="2">
    <source>
        <dbReference type="EMBL" id="KAK1444544.1"/>
    </source>
</evidence>
<feature type="transmembrane region" description="Helical" evidence="1">
    <location>
        <begin position="24"/>
        <end position="46"/>
    </location>
</feature>
<reference evidence="2" key="1">
    <citation type="submission" date="2023-08" db="EMBL/GenBank/DDBJ databases">
        <title>Draft sequence of the Babesia gibsoni genome.</title>
        <authorList>
            <person name="Yamagishi J.Y."/>
            <person name="Xuan X.X."/>
        </authorList>
    </citation>
    <scope>NUCLEOTIDE SEQUENCE</scope>
    <source>
        <strain evidence="2">Azabu</strain>
    </source>
</reference>
<protein>
    <recommendedName>
        <fullName evidence="4">Transmembrane protein</fullName>
    </recommendedName>
</protein>
<feature type="transmembrane region" description="Helical" evidence="1">
    <location>
        <begin position="58"/>
        <end position="80"/>
    </location>
</feature>
<keyword evidence="3" id="KW-1185">Reference proteome</keyword>
<keyword evidence="1" id="KW-0472">Membrane</keyword>
<comment type="caution">
    <text evidence="2">The sequence shown here is derived from an EMBL/GenBank/DDBJ whole genome shotgun (WGS) entry which is preliminary data.</text>
</comment>
<accession>A0AAD8PFW0</accession>
<dbReference type="EMBL" id="JAVEPI010000001">
    <property type="protein sequence ID" value="KAK1444544.1"/>
    <property type="molecule type" value="Genomic_DNA"/>
</dbReference>
<keyword evidence="1" id="KW-0812">Transmembrane</keyword>
<evidence type="ECO:0000256" key="1">
    <source>
        <dbReference type="SAM" id="Phobius"/>
    </source>
</evidence>
<dbReference type="Proteomes" id="UP001230268">
    <property type="component" value="Unassembled WGS sequence"/>
</dbReference>
<keyword evidence="1" id="KW-1133">Transmembrane helix</keyword>
<evidence type="ECO:0008006" key="4">
    <source>
        <dbReference type="Google" id="ProtNLM"/>
    </source>
</evidence>